<protein>
    <submittedName>
        <fullName evidence="1">Uncharacterized protein</fullName>
    </submittedName>
</protein>
<keyword evidence="2" id="KW-1185">Reference proteome</keyword>
<name>A0ACC5WDG1_PANGG</name>
<dbReference type="EMBL" id="CM040456">
    <property type="protein sequence ID" value="MCI4376746.1"/>
    <property type="molecule type" value="Genomic_DNA"/>
</dbReference>
<evidence type="ECO:0000313" key="2">
    <source>
        <dbReference type="Proteomes" id="UP000829447"/>
    </source>
</evidence>
<dbReference type="Proteomes" id="UP000829447">
    <property type="component" value="Linkage Group LG3"/>
</dbReference>
<comment type="caution">
    <text evidence="1">The sequence shown here is derived from an EMBL/GenBank/DDBJ whole genome shotgun (WGS) entry which is preliminary data.</text>
</comment>
<organism evidence="1 2">
    <name type="scientific">Pangasianodon gigas</name>
    <name type="common">Mekong giant catfish</name>
    <name type="synonym">Pangasius gigas</name>
    <dbReference type="NCBI Taxonomy" id="30993"/>
    <lineage>
        <taxon>Eukaryota</taxon>
        <taxon>Metazoa</taxon>
        <taxon>Chordata</taxon>
        <taxon>Craniata</taxon>
        <taxon>Vertebrata</taxon>
        <taxon>Euteleostomi</taxon>
        <taxon>Actinopterygii</taxon>
        <taxon>Neopterygii</taxon>
        <taxon>Teleostei</taxon>
        <taxon>Ostariophysi</taxon>
        <taxon>Siluriformes</taxon>
        <taxon>Pangasiidae</taxon>
        <taxon>Pangasianodon</taxon>
    </lineage>
</organism>
<evidence type="ECO:0000313" key="1">
    <source>
        <dbReference type="EMBL" id="MCI4376746.1"/>
    </source>
</evidence>
<reference evidence="1 2" key="1">
    <citation type="journal article" date="2022" name="bioRxiv">
        <title>An ancient truncated duplication of the anti-Mullerian hormone receptor type 2 gene is a potential conserved master sex determinant in the Pangasiidae catfish family.</title>
        <authorList>
            <person name="Wen M."/>
            <person name="Pan Q."/>
            <person name="Jouanno E."/>
            <person name="Montfort J."/>
            <person name="Zahm M."/>
            <person name="Cabau C."/>
            <person name="Klopp C."/>
            <person name="Iampietro C."/>
            <person name="Roques C."/>
            <person name="Bouchez O."/>
            <person name="Castinel A."/>
            <person name="Donnadieu C."/>
            <person name="Parrinello H."/>
            <person name="Poncet C."/>
            <person name="Belmonte E."/>
            <person name="Gautier V."/>
            <person name="Avarre J.-C."/>
            <person name="Dugue R."/>
            <person name="Gustiano R."/>
            <person name="Ha T.T.T."/>
            <person name="Campet M."/>
            <person name="Sriphairoj K."/>
            <person name="Ribolli J."/>
            <person name="de Almeida F.L."/>
            <person name="Desvignes T."/>
            <person name="Postlethwait J.H."/>
            <person name="Bucao C.F."/>
            <person name="Robinson-Rechavi M."/>
            <person name="Bobe J."/>
            <person name="Herpin A."/>
            <person name="Guiguen Y."/>
        </authorList>
    </citation>
    <scope>NUCLEOTIDE SEQUENCE [LARGE SCALE GENOMIC DNA]</scope>
    <source>
        <strain evidence="1">YG-Dec2019</strain>
    </source>
</reference>
<gene>
    <name evidence="1" type="ORF">PGIGA_G00191940</name>
</gene>
<proteinExistence type="predicted"/>
<accession>A0ACC5WDG1</accession>
<sequence length="383" mass="42617">MLKMPRFSFQLPVYVALKLAFSSVVLSTVPAPTNVSVTCHNFKNMLYWNYSEPDLRPEFTINIHRYTSGLVLVRTNQTYLDVSEYTEDVDGYYVTVEAQPEGSEIKVSSEGTRFSYSGDFDTDIKCVVDFPALEVSVQPHKLELSFSHPCLVHNVEVLKENFKYIVLFNGVKSSYDCYCDDEVCTEEIQLYESFYGSCRNVRIEGSVNDIPTEISQNVCGGVAPDNTDWTMLLTILLCSGAGLLLLIILGALVFKKLTQPDSQSTIISKILGMVNSDRVVHVPEQPALSEVMSVGHTPLMETTDQALLDFSTPTCDKNPLFPTHVPTHFNTDAMLPEEEDHGEVTDEADSGDFNSGNSFSGYDSHKFPIDMGQGDIVEAYGPR</sequence>